<dbReference type="eggNOG" id="ENOG502QWC0">
    <property type="taxonomic scope" value="Eukaryota"/>
</dbReference>
<dbReference type="PROSITE" id="PS51162">
    <property type="entry name" value="THYROGLOBULIN_1_2"/>
    <property type="match status" value="1"/>
</dbReference>
<keyword evidence="2" id="KW-0732">Signal</keyword>
<dbReference type="PROSITE" id="PS00484">
    <property type="entry name" value="THYROGLOBULIN_1_1"/>
    <property type="match status" value="1"/>
</dbReference>
<evidence type="ECO:0000256" key="4">
    <source>
        <dbReference type="ARBA" id="ARBA00023180"/>
    </source>
</evidence>
<reference evidence="8 9" key="1">
    <citation type="journal article" date="2011" name="Nature">
        <title>A high-resolution map of human evolutionary constraint using 29 mammals.</title>
        <authorList>
            <person name="Lindblad-Toh K."/>
            <person name="Garber M."/>
            <person name="Zuk O."/>
            <person name="Lin M.F."/>
            <person name="Parker B.J."/>
            <person name="Washietl S."/>
            <person name="Kheradpour P."/>
            <person name="Ernst J."/>
            <person name="Jordan G."/>
            <person name="Mauceli E."/>
            <person name="Ward L.D."/>
            <person name="Lowe C.B."/>
            <person name="Holloway A.K."/>
            <person name="Clamp M."/>
            <person name="Gnerre S."/>
            <person name="Alfoldi J."/>
            <person name="Beal K."/>
            <person name="Chang J."/>
            <person name="Clawson H."/>
            <person name="Cuff J."/>
            <person name="Di Palma F."/>
            <person name="Fitzgerald S."/>
            <person name="Flicek P."/>
            <person name="Guttman M."/>
            <person name="Hubisz M.J."/>
            <person name="Jaffe D.B."/>
            <person name="Jungreis I."/>
            <person name="Kent W.J."/>
            <person name="Kostka D."/>
            <person name="Lara M."/>
            <person name="Martins A.L."/>
            <person name="Massingham T."/>
            <person name="Moltke I."/>
            <person name="Raney B.J."/>
            <person name="Rasmussen M.D."/>
            <person name="Robinson J."/>
            <person name="Stark A."/>
            <person name="Vilella A.J."/>
            <person name="Wen J."/>
            <person name="Xie X."/>
            <person name="Zody M.C."/>
            <person name="Baldwin J."/>
            <person name="Bloom T."/>
            <person name="Chin C.W."/>
            <person name="Heiman D."/>
            <person name="Nicol R."/>
            <person name="Nusbaum C."/>
            <person name="Young S."/>
            <person name="Wilkinson J."/>
            <person name="Worley K.C."/>
            <person name="Kovar C.L."/>
            <person name="Muzny D.M."/>
            <person name="Gibbs R.A."/>
            <person name="Cree A."/>
            <person name="Dihn H.H."/>
            <person name="Fowler G."/>
            <person name="Jhangiani S."/>
            <person name="Joshi V."/>
            <person name="Lee S."/>
            <person name="Lewis L.R."/>
            <person name="Nazareth L.V."/>
            <person name="Okwuonu G."/>
            <person name="Santibanez J."/>
            <person name="Warren W.C."/>
            <person name="Mardis E.R."/>
            <person name="Weinstock G.M."/>
            <person name="Wilson R.K."/>
            <person name="Delehaunty K."/>
            <person name="Dooling D."/>
            <person name="Fronik C."/>
            <person name="Fulton L."/>
            <person name="Fulton B."/>
            <person name="Graves T."/>
            <person name="Minx P."/>
            <person name="Sodergren E."/>
            <person name="Birney E."/>
            <person name="Margulies E.H."/>
            <person name="Herrero J."/>
            <person name="Green E.D."/>
            <person name="Haussler D."/>
            <person name="Siepel A."/>
            <person name="Goldman N."/>
            <person name="Pollard K.S."/>
            <person name="Pedersen J.S."/>
            <person name="Lander E.S."/>
            <person name="Kellis M."/>
        </authorList>
    </citation>
    <scope>NUCLEOTIDE SEQUENCE [LARGE SCALE GENOMIC DNA]</scope>
</reference>
<dbReference type="SMART" id="SM00211">
    <property type="entry name" value="TY"/>
    <property type="match status" value="1"/>
</dbReference>
<organism evidence="8 9">
    <name type="scientific">Myotis lucifugus</name>
    <name type="common">Little brown bat</name>
    <dbReference type="NCBI Taxonomy" id="59463"/>
    <lineage>
        <taxon>Eukaryota</taxon>
        <taxon>Metazoa</taxon>
        <taxon>Chordata</taxon>
        <taxon>Craniata</taxon>
        <taxon>Vertebrata</taxon>
        <taxon>Euteleostomi</taxon>
        <taxon>Mammalia</taxon>
        <taxon>Eutheria</taxon>
        <taxon>Laurasiatheria</taxon>
        <taxon>Chiroptera</taxon>
        <taxon>Yangochiroptera</taxon>
        <taxon>Vespertilionidae</taxon>
        <taxon>Myotis</taxon>
    </lineage>
</organism>
<dbReference type="PRINTS" id="PR01976">
    <property type="entry name" value="IGFBPFAMILY"/>
</dbReference>
<dbReference type="PRINTS" id="PR01979">
    <property type="entry name" value="IGFBPFAMILY3"/>
</dbReference>
<keyword evidence="3" id="KW-1015">Disulfide bond</keyword>
<dbReference type="InterPro" id="IPR022321">
    <property type="entry name" value="IGFBP_1-6_chordata"/>
</dbReference>
<dbReference type="GO" id="GO:0031995">
    <property type="term" value="F:insulin-like growth factor II binding"/>
    <property type="evidence" value="ECO:0007669"/>
    <property type="project" value="TreeGrafter"/>
</dbReference>
<protein>
    <recommendedName>
        <fullName evidence="7">Thyroglobulin type-1 domain-containing protein</fullName>
    </recommendedName>
</protein>
<dbReference type="SUPFAM" id="SSF57610">
    <property type="entry name" value="Thyroglobulin type-1 domain"/>
    <property type="match status" value="1"/>
</dbReference>
<dbReference type="GO" id="GO:0005615">
    <property type="term" value="C:extracellular space"/>
    <property type="evidence" value="ECO:0007669"/>
    <property type="project" value="TreeGrafter"/>
</dbReference>
<reference evidence="8" key="3">
    <citation type="submission" date="2025-09" db="UniProtKB">
        <authorList>
            <consortium name="Ensembl"/>
        </authorList>
    </citation>
    <scope>IDENTIFICATION</scope>
</reference>
<accession>G1Q6V6</accession>
<evidence type="ECO:0000256" key="1">
    <source>
        <dbReference type="ARBA" id="ARBA00022553"/>
    </source>
</evidence>
<evidence type="ECO:0000313" key="9">
    <source>
        <dbReference type="Proteomes" id="UP000001074"/>
    </source>
</evidence>
<dbReference type="GO" id="GO:0001968">
    <property type="term" value="F:fibronectin binding"/>
    <property type="evidence" value="ECO:0007669"/>
    <property type="project" value="TreeGrafter"/>
</dbReference>
<dbReference type="HOGENOM" id="CLU_070833_2_0_1"/>
<comment type="caution">
    <text evidence="5">Lacks conserved residue(s) required for the propagation of feature annotation.</text>
</comment>
<dbReference type="Pfam" id="PF00086">
    <property type="entry name" value="Thyroglobulin_1"/>
    <property type="match status" value="1"/>
</dbReference>
<evidence type="ECO:0000256" key="2">
    <source>
        <dbReference type="ARBA" id="ARBA00022729"/>
    </source>
</evidence>
<dbReference type="OMA" id="CISCAFL"/>
<evidence type="ECO:0000259" key="7">
    <source>
        <dbReference type="PROSITE" id="PS51162"/>
    </source>
</evidence>
<dbReference type="CDD" id="cd00191">
    <property type="entry name" value="TY"/>
    <property type="match status" value="1"/>
</dbReference>
<dbReference type="PANTHER" id="PTHR11551">
    <property type="entry name" value="INSULIN-LIKE GROWTH FACTOR BINDING PROTEIN"/>
    <property type="match status" value="1"/>
</dbReference>
<dbReference type="STRING" id="59463.ENSMLUP00000019439"/>
<evidence type="ECO:0000256" key="3">
    <source>
        <dbReference type="ARBA" id="ARBA00023157"/>
    </source>
</evidence>
<dbReference type="GO" id="GO:0031994">
    <property type="term" value="F:insulin-like growth factor I binding"/>
    <property type="evidence" value="ECO:0007669"/>
    <property type="project" value="TreeGrafter"/>
</dbReference>
<reference evidence="8" key="2">
    <citation type="submission" date="2025-08" db="UniProtKB">
        <authorList>
            <consortium name="Ensembl"/>
        </authorList>
    </citation>
    <scope>IDENTIFICATION</scope>
</reference>
<evidence type="ECO:0000256" key="6">
    <source>
        <dbReference type="SAM" id="MobiDB-lite"/>
    </source>
</evidence>
<keyword evidence="4" id="KW-0325">Glycoprotein</keyword>
<dbReference type="FunFam" id="4.10.800.10:FF:000005">
    <property type="entry name" value="Putative insulin-like growth factor-binding protein 5"/>
    <property type="match status" value="1"/>
</dbReference>
<proteinExistence type="predicted"/>
<feature type="region of interest" description="Disordered" evidence="6">
    <location>
        <begin position="1"/>
        <end position="24"/>
    </location>
</feature>
<dbReference type="InterPro" id="IPR012211">
    <property type="entry name" value="IGFBP-3"/>
</dbReference>
<dbReference type="InterPro" id="IPR036857">
    <property type="entry name" value="Thyroglobulin_1_sf"/>
</dbReference>
<dbReference type="GO" id="GO:0043567">
    <property type="term" value="P:regulation of insulin-like growth factor receptor signaling pathway"/>
    <property type="evidence" value="ECO:0007669"/>
    <property type="project" value="TreeGrafter"/>
</dbReference>
<evidence type="ECO:0000256" key="5">
    <source>
        <dbReference type="PROSITE-ProRule" id="PRU00500"/>
    </source>
</evidence>
<keyword evidence="1" id="KW-0597">Phosphoprotein</keyword>
<dbReference type="Gene3D" id="4.10.800.10">
    <property type="entry name" value="Thyroglobulin type-1"/>
    <property type="match status" value="1"/>
</dbReference>
<feature type="domain" description="Thyroglobulin type-1" evidence="7">
    <location>
        <begin position="80"/>
        <end position="155"/>
    </location>
</feature>
<dbReference type="Proteomes" id="UP000001074">
    <property type="component" value="Unassembled WGS sequence"/>
</dbReference>
<dbReference type="Ensembl" id="ENSMLUT00000024366.1">
    <property type="protein sequence ID" value="ENSMLUP00000019439.1"/>
    <property type="gene ID" value="ENSMLUG00000027383.1"/>
</dbReference>
<dbReference type="EMBL" id="AAPE02070013">
    <property type="status" value="NOT_ANNOTATED_CDS"/>
    <property type="molecule type" value="Genomic_DNA"/>
</dbReference>
<dbReference type="FunCoup" id="G1Q6V6">
    <property type="interactions" value="157"/>
</dbReference>
<sequence length="161" mass="18161">PARVPPGNGDESEEELSTVTEESPVLTHWAPASRFHPGHPKMDAIRRGSAKDSQRYRVHLEDQGPVTQNFSSASKQVTEYRPCRREMEDMLILLKSLSTLNPRGIHLPNCDKKGFYKKKQCRPARGRKRGLCWCVDKYGQPLPGHDPSGKLDVHCDSVESQ</sequence>
<dbReference type="PANTHER" id="PTHR11551:SF3">
    <property type="entry name" value="INSULIN-LIKE GROWTH FACTOR-BINDING PROTEIN 3"/>
    <property type="match status" value="1"/>
</dbReference>
<keyword evidence="9" id="KW-1185">Reference proteome</keyword>
<dbReference type="AlphaFoldDB" id="G1Q6V6"/>
<name>G1Q6V6_MYOLU</name>
<dbReference type="GeneTree" id="ENSGT00940000158092"/>
<dbReference type="InParanoid" id="G1Q6V6"/>
<dbReference type="InterPro" id="IPR000716">
    <property type="entry name" value="Thyroglobulin_1"/>
</dbReference>
<evidence type="ECO:0000313" key="8">
    <source>
        <dbReference type="Ensembl" id="ENSMLUP00000019439.1"/>
    </source>
</evidence>